<accession>A0ACB7ZDC1</accession>
<gene>
    <name evidence="1" type="ORF">Vadar_021734</name>
</gene>
<reference evidence="1 2" key="1">
    <citation type="journal article" date="2021" name="Hortic Res">
        <title>High-quality reference genome and annotation aids understanding of berry development for evergreen blueberry (Vaccinium darrowii).</title>
        <authorList>
            <person name="Yu J."/>
            <person name="Hulse-Kemp A.M."/>
            <person name="Babiker E."/>
            <person name="Staton M."/>
        </authorList>
    </citation>
    <scope>NUCLEOTIDE SEQUENCE [LARGE SCALE GENOMIC DNA]</scope>
    <source>
        <strain evidence="2">cv. NJ 8807/NJ 8810</strain>
        <tissue evidence="1">Young leaf</tissue>
    </source>
</reference>
<evidence type="ECO:0000313" key="2">
    <source>
        <dbReference type="Proteomes" id="UP000828048"/>
    </source>
</evidence>
<evidence type="ECO:0000313" key="1">
    <source>
        <dbReference type="EMBL" id="KAH7863764.1"/>
    </source>
</evidence>
<name>A0ACB7ZDC1_9ERIC</name>
<protein>
    <submittedName>
        <fullName evidence="1">Uncharacterized protein</fullName>
    </submittedName>
</protein>
<comment type="caution">
    <text evidence="1">The sequence shown here is derived from an EMBL/GenBank/DDBJ whole genome shotgun (WGS) entry which is preliminary data.</text>
</comment>
<sequence length="121" mass="13887">MLSVKIVEIQTLCRHERKKMSDMNWFGWCTWDAFYTDVVAEGVRNGLESLEKGGIISEFVIIDDGWQVSKLKLITQPKSFTRQSRRDTKGIDKGIETSLPWRSSSSLESICPRSSRVCKLE</sequence>
<dbReference type="Proteomes" id="UP000828048">
    <property type="component" value="Chromosome 12"/>
</dbReference>
<organism evidence="1 2">
    <name type="scientific">Vaccinium darrowii</name>
    <dbReference type="NCBI Taxonomy" id="229202"/>
    <lineage>
        <taxon>Eukaryota</taxon>
        <taxon>Viridiplantae</taxon>
        <taxon>Streptophyta</taxon>
        <taxon>Embryophyta</taxon>
        <taxon>Tracheophyta</taxon>
        <taxon>Spermatophyta</taxon>
        <taxon>Magnoliopsida</taxon>
        <taxon>eudicotyledons</taxon>
        <taxon>Gunneridae</taxon>
        <taxon>Pentapetalae</taxon>
        <taxon>asterids</taxon>
        <taxon>Ericales</taxon>
        <taxon>Ericaceae</taxon>
        <taxon>Vaccinioideae</taxon>
        <taxon>Vaccinieae</taxon>
        <taxon>Vaccinium</taxon>
    </lineage>
</organism>
<proteinExistence type="predicted"/>
<keyword evidence="2" id="KW-1185">Reference proteome</keyword>
<dbReference type="EMBL" id="CM037162">
    <property type="protein sequence ID" value="KAH7863764.1"/>
    <property type="molecule type" value="Genomic_DNA"/>
</dbReference>